<dbReference type="EMBL" id="MN585996">
    <property type="protein sequence ID" value="QGJ90408.1"/>
    <property type="molecule type" value="Genomic_DNA"/>
</dbReference>
<evidence type="ECO:0000313" key="3">
    <source>
        <dbReference type="Proteomes" id="UP000422993"/>
    </source>
</evidence>
<evidence type="ECO:0000313" key="2">
    <source>
        <dbReference type="EMBL" id="QGJ90408.1"/>
    </source>
</evidence>
<evidence type="ECO:0000256" key="1">
    <source>
        <dbReference type="SAM" id="MobiDB-lite"/>
    </source>
</evidence>
<dbReference type="Proteomes" id="UP000422993">
    <property type="component" value="Segment"/>
</dbReference>
<gene>
    <name evidence="2" type="primary">63</name>
    <name evidence="2" type="ORF">PBI_CROCHETER_63</name>
</gene>
<dbReference type="RefSeq" id="YP_009853926.1">
    <property type="nucleotide sequence ID" value="NC_048825.1"/>
</dbReference>
<reference evidence="2 3" key="1">
    <citation type="submission" date="2019-10" db="EMBL/GenBank/DDBJ databases">
        <authorList>
            <person name="Divens A.M."/>
            <person name="Garlena R.A."/>
            <person name="Russell D.A."/>
            <person name="Pope W.H."/>
            <person name="Jacobs-Sera D."/>
            <person name="Hatfull G.F."/>
        </authorList>
    </citation>
    <scope>NUCLEOTIDE SEQUENCE [LARGE SCALE GENOMIC DNA]</scope>
</reference>
<protein>
    <submittedName>
        <fullName evidence="2">Uncharacterized protein</fullName>
    </submittedName>
</protein>
<feature type="region of interest" description="Disordered" evidence="1">
    <location>
        <begin position="1"/>
        <end position="28"/>
    </location>
</feature>
<dbReference type="GeneID" id="55624614"/>
<organism evidence="2 3">
    <name type="scientific">Gordonia phage Crocheter</name>
    <dbReference type="NCBI Taxonomy" id="2656532"/>
    <lineage>
        <taxon>Viruses</taxon>
        <taxon>Duplodnaviria</taxon>
        <taxon>Heunggongvirae</taxon>
        <taxon>Uroviricota</taxon>
        <taxon>Caudoviricetes</taxon>
        <taxon>Deejayvirinae</taxon>
        <taxon>Kenoshavirus</taxon>
        <taxon>Kenoshavirus crocheter</taxon>
    </lineage>
</organism>
<accession>A0A649VDJ3</accession>
<keyword evidence="3" id="KW-1185">Reference proteome</keyword>
<proteinExistence type="predicted"/>
<sequence>MAKHRRAEGDPPSVLVLPPQGEKPKVKMGDSPYCDECGVLDYVDSPECKYKHYSANDIL</sequence>
<name>A0A649VDJ3_9CAUD</name>
<dbReference type="KEGG" id="vg:55624614"/>